<sequence length="424" mass="44978">MADAATTLPWQQPVRSAIVAQDRGQLIGLCPDNRTRSAHNQADSGDLKLRNFNDYHEVVSSNRHDAVTPRTSSDTSRADGNEAADAEASRVTMAELARRAGTTVPTVSKVLNGRSDVSSQTRRRVMELVEQTGYRRTPRAGRTRDAQLGGLVDLVISRVSGSWSNLVLSGAERAASEAGLDVVVTVARPDQDAGADWVGRLLARGSRGATVALLTPNRTQLQVLAAAGIPLVLLDPSSDQATGVPSIGTTDWAGGYSAATHLVELGHRHIGVIAGAGDYRYGRARVDGFRAALEQAGVELPVDRVETADWSRESAENAARRMLDSATAPTAIFACSDEMALGAARAARTLGLGVPDDLSIVGFDDLPESSWISPSLTTVRQPIEEMAAAAMRKLLRLREGMPAGSAREELSTELVVRGTTATAR</sequence>
<dbReference type="InterPro" id="IPR001387">
    <property type="entry name" value="Cro/C1-type_HTH"/>
</dbReference>
<evidence type="ECO:0000259" key="6">
    <source>
        <dbReference type="PROSITE" id="PS50943"/>
    </source>
</evidence>
<dbReference type="InterPro" id="IPR028082">
    <property type="entry name" value="Peripla_BP_I"/>
</dbReference>
<gene>
    <name evidence="7" type="ORF">FPZ11_17090</name>
</gene>
<proteinExistence type="predicted"/>
<evidence type="ECO:0000256" key="2">
    <source>
        <dbReference type="ARBA" id="ARBA00023125"/>
    </source>
</evidence>
<dbReference type="Gene3D" id="1.10.260.40">
    <property type="entry name" value="lambda repressor-like DNA-binding domains"/>
    <property type="match status" value="1"/>
</dbReference>
<name>A0A5B8M780_9MICO</name>
<accession>A0A5B8M780</accession>
<dbReference type="CDD" id="cd01392">
    <property type="entry name" value="HTH_LacI"/>
    <property type="match status" value="1"/>
</dbReference>
<dbReference type="SUPFAM" id="SSF47413">
    <property type="entry name" value="lambda repressor-like DNA-binding domains"/>
    <property type="match status" value="1"/>
</dbReference>
<dbReference type="PROSITE" id="PS50932">
    <property type="entry name" value="HTH_LACI_2"/>
    <property type="match status" value="1"/>
</dbReference>
<dbReference type="Pfam" id="PF13377">
    <property type="entry name" value="Peripla_BP_3"/>
    <property type="match status" value="1"/>
</dbReference>
<dbReference type="InterPro" id="IPR010982">
    <property type="entry name" value="Lambda_DNA-bd_dom_sf"/>
</dbReference>
<evidence type="ECO:0000256" key="3">
    <source>
        <dbReference type="ARBA" id="ARBA00023163"/>
    </source>
</evidence>
<dbReference type="KEGG" id="huw:FPZ11_17090"/>
<dbReference type="GO" id="GO:0003700">
    <property type="term" value="F:DNA-binding transcription factor activity"/>
    <property type="evidence" value="ECO:0007669"/>
    <property type="project" value="TreeGrafter"/>
</dbReference>
<evidence type="ECO:0000259" key="5">
    <source>
        <dbReference type="PROSITE" id="PS50932"/>
    </source>
</evidence>
<dbReference type="AlphaFoldDB" id="A0A5B8M780"/>
<evidence type="ECO:0000313" key="8">
    <source>
        <dbReference type="Proteomes" id="UP000320216"/>
    </source>
</evidence>
<dbReference type="Proteomes" id="UP000320216">
    <property type="component" value="Chromosome"/>
</dbReference>
<feature type="region of interest" description="Disordered" evidence="4">
    <location>
        <begin position="60"/>
        <end position="88"/>
    </location>
</feature>
<dbReference type="SMART" id="SM00354">
    <property type="entry name" value="HTH_LACI"/>
    <property type="match status" value="1"/>
</dbReference>
<dbReference type="Gene3D" id="3.40.50.2300">
    <property type="match status" value="2"/>
</dbReference>
<keyword evidence="8" id="KW-1185">Reference proteome</keyword>
<feature type="domain" description="HTH lacI-type" evidence="5">
    <location>
        <begin position="91"/>
        <end position="145"/>
    </location>
</feature>
<dbReference type="PROSITE" id="PS50943">
    <property type="entry name" value="HTH_CROC1"/>
    <property type="match status" value="1"/>
</dbReference>
<dbReference type="PANTHER" id="PTHR30146">
    <property type="entry name" value="LACI-RELATED TRANSCRIPTIONAL REPRESSOR"/>
    <property type="match status" value="1"/>
</dbReference>
<keyword evidence="1" id="KW-0805">Transcription regulation</keyword>
<dbReference type="Pfam" id="PF00356">
    <property type="entry name" value="LacI"/>
    <property type="match status" value="1"/>
</dbReference>
<feature type="domain" description="HTH cro/C1-type" evidence="6">
    <location>
        <begin position="92"/>
        <end position="121"/>
    </location>
</feature>
<reference evidence="7 8" key="1">
    <citation type="submission" date="2019-07" db="EMBL/GenBank/DDBJ databases">
        <title>Full genome sequence of Humibacter sp. WJ7-1.</title>
        <authorList>
            <person name="Im W.-T."/>
        </authorList>
    </citation>
    <scope>NUCLEOTIDE SEQUENCE [LARGE SCALE GENOMIC DNA]</scope>
    <source>
        <strain evidence="7 8">WJ7-1</strain>
    </source>
</reference>
<keyword evidence="2" id="KW-0238">DNA-binding</keyword>
<dbReference type="InterPro" id="IPR000843">
    <property type="entry name" value="HTH_LacI"/>
</dbReference>
<dbReference type="GO" id="GO:0000976">
    <property type="term" value="F:transcription cis-regulatory region binding"/>
    <property type="evidence" value="ECO:0007669"/>
    <property type="project" value="TreeGrafter"/>
</dbReference>
<evidence type="ECO:0000256" key="1">
    <source>
        <dbReference type="ARBA" id="ARBA00023015"/>
    </source>
</evidence>
<dbReference type="PANTHER" id="PTHR30146:SF153">
    <property type="entry name" value="LACTOSE OPERON REPRESSOR"/>
    <property type="match status" value="1"/>
</dbReference>
<protein>
    <submittedName>
        <fullName evidence="7">LacI family transcriptional regulator</fullName>
    </submittedName>
</protein>
<dbReference type="OrthoDB" id="3227375at2"/>
<organism evidence="7 8">
    <name type="scientific">Humibacter ginsenosidimutans</name>
    <dbReference type="NCBI Taxonomy" id="2599293"/>
    <lineage>
        <taxon>Bacteria</taxon>
        <taxon>Bacillati</taxon>
        <taxon>Actinomycetota</taxon>
        <taxon>Actinomycetes</taxon>
        <taxon>Micrococcales</taxon>
        <taxon>Microbacteriaceae</taxon>
        <taxon>Humibacter</taxon>
    </lineage>
</organism>
<dbReference type="SUPFAM" id="SSF53822">
    <property type="entry name" value="Periplasmic binding protein-like I"/>
    <property type="match status" value="1"/>
</dbReference>
<dbReference type="EMBL" id="CP042305">
    <property type="protein sequence ID" value="QDZ16246.1"/>
    <property type="molecule type" value="Genomic_DNA"/>
</dbReference>
<evidence type="ECO:0000256" key="4">
    <source>
        <dbReference type="SAM" id="MobiDB-lite"/>
    </source>
</evidence>
<evidence type="ECO:0000313" key="7">
    <source>
        <dbReference type="EMBL" id="QDZ16246.1"/>
    </source>
</evidence>
<keyword evidence="3" id="KW-0804">Transcription</keyword>
<dbReference type="InterPro" id="IPR046335">
    <property type="entry name" value="LacI/GalR-like_sensor"/>
</dbReference>